<name>A0A086JF53_TOXGO</name>
<accession>A0A086JF53</accession>
<evidence type="ECO:0000313" key="2">
    <source>
        <dbReference type="Proteomes" id="UP000028837"/>
    </source>
</evidence>
<organism evidence="1 2">
    <name type="scientific">Toxoplasma gondii GAB2-2007-GAL-DOM2</name>
    <dbReference type="NCBI Taxonomy" id="1130820"/>
    <lineage>
        <taxon>Eukaryota</taxon>
        <taxon>Sar</taxon>
        <taxon>Alveolata</taxon>
        <taxon>Apicomplexa</taxon>
        <taxon>Conoidasida</taxon>
        <taxon>Coccidia</taxon>
        <taxon>Eucoccidiorida</taxon>
        <taxon>Eimeriorina</taxon>
        <taxon>Sarcocystidae</taxon>
        <taxon>Toxoplasma</taxon>
    </lineage>
</organism>
<dbReference type="AlphaFoldDB" id="A0A086JF53"/>
<sequence>MEVVRCRASTPQFNAESQVVGTLSLPEERPLSVVRMPFAGHHPANRVPERQSSTIAGYSHFGAEDDDRAVMMLCCWLRSCNKMERTRRKRHDELEQKRSSTRLRAVCTSPACKSTPSGGARACRSTVPLRKRKSGKQTCSAEFVIFLASSLFSTYSFTNASCASCSHSLM</sequence>
<dbReference type="EMBL" id="AHZU02001592">
    <property type="protein sequence ID" value="KFG30771.1"/>
    <property type="molecule type" value="Genomic_DNA"/>
</dbReference>
<protein>
    <submittedName>
        <fullName evidence="1">Uncharacterized protein</fullName>
    </submittedName>
</protein>
<proteinExistence type="predicted"/>
<dbReference type="Proteomes" id="UP000028837">
    <property type="component" value="Unassembled WGS sequence"/>
</dbReference>
<evidence type="ECO:0000313" key="1">
    <source>
        <dbReference type="EMBL" id="KFG30771.1"/>
    </source>
</evidence>
<reference evidence="1 2" key="1">
    <citation type="submission" date="2014-02" db="EMBL/GenBank/DDBJ databases">
        <authorList>
            <person name="Sibley D."/>
            <person name="Venepally P."/>
            <person name="Karamycheva S."/>
            <person name="Hadjithomas M."/>
            <person name="Khan A."/>
            <person name="Brunk B."/>
            <person name="Roos D."/>
            <person name="Caler E."/>
            <person name="Lorenzi H."/>
        </authorList>
    </citation>
    <scope>NUCLEOTIDE SEQUENCE [LARGE SCALE GENOMIC DNA]</scope>
    <source>
        <strain evidence="1 2">GAB2-2007-GAL-DOM2</strain>
    </source>
</reference>
<comment type="caution">
    <text evidence="1">The sequence shown here is derived from an EMBL/GenBank/DDBJ whole genome shotgun (WGS) entry which is preliminary data.</text>
</comment>
<dbReference type="VEuPathDB" id="ToxoDB:TGDOM2_264100"/>
<gene>
    <name evidence="1" type="ORF">TGDOM2_264100</name>
</gene>